<dbReference type="GO" id="GO:0003725">
    <property type="term" value="F:double-stranded RNA binding"/>
    <property type="evidence" value="ECO:0007669"/>
    <property type="project" value="TreeGrafter"/>
</dbReference>
<feature type="domain" description="Aprataxin C2HE/C2H2/C2HC zinc finger" evidence="2">
    <location>
        <begin position="651"/>
        <end position="705"/>
    </location>
</feature>
<dbReference type="GO" id="GO:0030983">
    <property type="term" value="F:mismatched DNA binding"/>
    <property type="evidence" value="ECO:0007669"/>
    <property type="project" value="TreeGrafter"/>
</dbReference>
<accession>A0AAW1R9M9</accession>
<feature type="region of interest" description="Disordered" evidence="1">
    <location>
        <begin position="322"/>
        <end position="345"/>
    </location>
</feature>
<dbReference type="PANTHER" id="PTHR12486:SF4">
    <property type="entry name" value="APRATAXIN"/>
    <property type="match status" value="1"/>
</dbReference>
<feature type="region of interest" description="Disordered" evidence="1">
    <location>
        <begin position="52"/>
        <end position="80"/>
    </location>
</feature>
<evidence type="ECO:0000256" key="1">
    <source>
        <dbReference type="SAM" id="MobiDB-lite"/>
    </source>
</evidence>
<evidence type="ECO:0000313" key="4">
    <source>
        <dbReference type="Proteomes" id="UP001489004"/>
    </source>
</evidence>
<dbReference type="GO" id="GO:0000012">
    <property type="term" value="P:single strand break repair"/>
    <property type="evidence" value="ECO:0007669"/>
    <property type="project" value="TreeGrafter"/>
</dbReference>
<dbReference type="InterPro" id="IPR032566">
    <property type="entry name" value="Znf-C2HE"/>
</dbReference>
<dbReference type="Pfam" id="PF13671">
    <property type="entry name" value="AAA_33"/>
    <property type="match status" value="1"/>
</dbReference>
<name>A0AAW1R9M9_9CHLO</name>
<proteinExistence type="predicted"/>
<dbReference type="Gene3D" id="3.30.428.10">
    <property type="entry name" value="HIT-like"/>
    <property type="match status" value="1"/>
</dbReference>
<dbReference type="FunFam" id="3.30.428.10:FF:000004">
    <property type="entry name" value="aprataxin isoform X2"/>
    <property type="match status" value="1"/>
</dbReference>
<dbReference type="InterPro" id="IPR027417">
    <property type="entry name" value="P-loop_NTPase"/>
</dbReference>
<dbReference type="PANTHER" id="PTHR12486">
    <property type="entry name" value="APRATAXIN-RELATED"/>
    <property type="match status" value="1"/>
</dbReference>
<dbReference type="GO" id="GO:0003697">
    <property type="term" value="F:single-stranded DNA binding"/>
    <property type="evidence" value="ECO:0007669"/>
    <property type="project" value="TreeGrafter"/>
</dbReference>
<reference evidence="3 4" key="1">
    <citation type="journal article" date="2024" name="Nat. Commun.">
        <title>Phylogenomics reveals the evolutionary origins of lichenization in chlorophyte algae.</title>
        <authorList>
            <person name="Puginier C."/>
            <person name="Libourel C."/>
            <person name="Otte J."/>
            <person name="Skaloud P."/>
            <person name="Haon M."/>
            <person name="Grisel S."/>
            <person name="Petersen M."/>
            <person name="Berrin J.G."/>
            <person name="Delaux P.M."/>
            <person name="Dal Grande F."/>
            <person name="Keller J."/>
        </authorList>
    </citation>
    <scope>NUCLEOTIDE SEQUENCE [LARGE SCALE GENOMIC DNA]</scope>
    <source>
        <strain evidence="3 4">SAG 2043</strain>
    </source>
</reference>
<comment type="caution">
    <text evidence="3">The sequence shown here is derived from an EMBL/GenBank/DDBJ whole genome shotgun (WGS) entry which is preliminary data.</text>
</comment>
<dbReference type="AlphaFoldDB" id="A0AAW1R9M9"/>
<sequence>MQSALLGEPPVLPDSGVSSRHPYRPLPRRANCWRSQPASVRVIRGRGVPPVYAFQSSPGQEQPHAEAPAPFNGAEPRDGSATSTIEMFVADGSRTLKAELSVAAAEMRALSSELLEARQGLRQSHTEVKLLRASLAERDRRLDATKSQLLAARVAAAEKDDALLKAYGQLTAACHERSDLRQQLIDTQGELTDTRMELQQWINEMHQLKDLHSGAAVKLGRAHISVTGSASLEVSRVQCEVLCQPGSELEARVTSLGTINPTLVRKSADGERWSDIWLQQGQSELIAMGDRIALRHAAPEEYIQFEPPGVVAMGVATLRQQATPRQHAEADFADAPPTKRAKPSQAPAACVPLDSSRTATAAPAAVDAPAQLPRMVLILCGPPGSGKSTFCQQLAALSASSWVRVNQDTAGKNGKKGTRAQCVAAAIKALQAGSCVLVDRCNFDVQQRADFVALAQQLGAQAHALVFKLPVALCAQRAQQRINHEGGVEGPRAAPLVYQISALAEKAGLPTRAEGLFSMMVCQSDAEDVLRKVAMEPERHSSKFPGMVVGEQCVLINDAYPKAKCHGLVIARDPELDGPDQLRTEHLALLQRMQDVGERWAAEQKAANPALEPFKLGFHAIPSMRQLHLHVISQDFESACLKHKKHWNSFTTAFFRPISAVREELEREGRLALDKAVAEQLLKADLRCHRCRAACKTMPALKAHTSACKVPLQS</sequence>
<evidence type="ECO:0000313" key="3">
    <source>
        <dbReference type="EMBL" id="KAK9830245.1"/>
    </source>
</evidence>
<evidence type="ECO:0000259" key="2">
    <source>
        <dbReference type="Pfam" id="PF16278"/>
    </source>
</evidence>
<dbReference type="SUPFAM" id="SSF54197">
    <property type="entry name" value="HIT-like"/>
    <property type="match status" value="1"/>
</dbReference>
<gene>
    <name evidence="3" type="ORF">WJX72_010530</name>
</gene>
<dbReference type="Pfam" id="PF16278">
    <property type="entry name" value="zf-C2HE"/>
    <property type="match status" value="1"/>
</dbReference>
<dbReference type="Pfam" id="PF11969">
    <property type="entry name" value="DcpS_C"/>
    <property type="match status" value="1"/>
</dbReference>
<keyword evidence="4" id="KW-1185">Reference proteome</keyword>
<dbReference type="SUPFAM" id="SSF52540">
    <property type="entry name" value="P-loop containing nucleoside triphosphate hydrolases"/>
    <property type="match status" value="1"/>
</dbReference>
<protein>
    <recommendedName>
        <fullName evidence="2">Aprataxin C2HE/C2H2/C2HC zinc finger domain-containing protein</fullName>
    </recommendedName>
</protein>
<feature type="region of interest" description="Disordered" evidence="1">
    <location>
        <begin position="1"/>
        <end position="29"/>
    </location>
</feature>
<dbReference type="EMBL" id="JALJOR010000001">
    <property type="protein sequence ID" value="KAK9830245.1"/>
    <property type="molecule type" value="Genomic_DNA"/>
</dbReference>
<dbReference type="Proteomes" id="UP001489004">
    <property type="component" value="Unassembled WGS sequence"/>
</dbReference>
<dbReference type="GO" id="GO:0005634">
    <property type="term" value="C:nucleus"/>
    <property type="evidence" value="ECO:0007669"/>
    <property type="project" value="TreeGrafter"/>
</dbReference>
<dbReference type="Gene3D" id="3.40.50.300">
    <property type="entry name" value="P-loop containing nucleotide triphosphate hydrolases"/>
    <property type="match status" value="1"/>
</dbReference>
<dbReference type="GO" id="GO:0033699">
    <property type="term" value="F:DNA 5'-adenosine monophosphate hydrolase activity"/>
    <property type="evidence" value="ECO:0007669"/>
    <property type="project" value="TreeGrafter"/>
</dbReference>
<dbReference type="GO" id="GO:1990165">
    <property type="term" value="F:single-strand break-containing DNA binding"/>
    <property type="evidence" value="ECO:0007669"/>
    <property type="project" value="TreeGrafter"/>
</dbReference>
<organism evidence="3 4">
    <name type="scientific">[Myrmecia] bisecta</name>
    <dbReference type="NCBI Taxonomy" id="41462"/>
    <lineage>
        <taxon>Eukaryota</taxon>
        <taxon>Viridiplantae</taxon>
        <taxon>Chlorophyta</taxon>
        <taxon>core chlorophytes</taxon>
        <taxon>Trebouxiophyceae</taxon>
        <taxon>Trebouxiales</taxon>
        <taxon>Trebouxiaceae</taxon>
        <taxon>Myrmecia</taxon>
    </lineage>
</organism>
<dbReference type="InterPro" id="IPR036265">
    <property type="entry name" value="HIT-like_sf"/>
</dbReference>